<dbReference type="Proteomes" id="UP000626109">
    <property type="component" value="Unassembled WGS sequence"/>
</dbReference>
<sequence length="186" mass="20132">MGVAKRSQSPEMCEFFSEADDEELKTGCWPLEVLIGQVDIRSYLVPPWPRRYEVSYEADVEGARSLGLSLGIESQELGQWEPFDESPIDANENAWLDMVYEAEEDAARASGRCLDLDGDAASDEELPDASDEDVLAALESSALLATLGTEAEEQAAVSMGLSLFLHDEEIEETAPGTPKRSAAAAG</sequence>
<keyword evidence="4" id="KW-1185">Reference proteome</keyword>
<evidence type="ECO:0000313" key="3">
    <source>
        <dbReference type="Proteomes" id="UP000626109"/>
    </source>
</evidence>
<name>A0A813GMB6_POLGL</name>
<reference evidence="2" key="1">
    <citation type="submission" date="2021-02" db="EMBL/GenBank/DDBJ databases">
        <authorList>
            <person name="Dougan E. K."/>
            <person name="Rhodes N."/>
            <person name="Thang M."/>
            <person name="Chan C."/>
        </authorList>
    </citation>
    <scope>NUCLEOTIDE SEQUENCE</scope>
</reference>
<dbReference type="EMBL" id="CAJNNV010025038">
    <property type="protein sequence ID" value="CAE8611670.1"/>
    <property type="molecule type" value="Genomic_DNA"/>
</dbReference>
<proteinExistence type="predicted"/>
<comment type="caution">
    <text evidence="2">The sequence shown here is derived from an EMBL/GenBank/DDBJ whole genome shotgun (WGS) entry which is preliminary data.</text>
</comment>
<evidence type="ECO:0000313" key="1">
    <source>
        <dbReference type="EMBL" id="CAE8611670.1"/>
    </source>
</evidence>
<protein>
    <submittedName>
        <fullName evidence="2">Uncharacterized protein</fullName>
    </submittedName>
</protein>
<accession>A0A813GMB6</accession>
<organism evidence="2 3">
    <name type="scientific">Polarella glacialis</name>
    <name type="common">Dinoflagellate</name>
    <dbReference type="NCBI Taxonomy" id="89957"/>
    <lineage>
        <taxon>Eukaryota</taxon>
        <taxon>Sar</taxon>
        <taxon>Alveolata</taxon>
        <taxon>Dinophyceae</taxon>
        <taxon>Suessiales</taxon>
        <taxon>Suessiaceae</taxon>
        <taxon>Polarella</taxon>
    </lineage>
</organism>
<dbReference type="EMBL" id="CAJNNW010000263">
    <property type="protein sequence ID" value="CAE8625243.1"/>
    <property type="molecule type" value="Genomic_DNA"/>
</dbReference>
<feature type="non-terminal residue" evidence="2">
    <location>
        <position position="186"/>
    </location>
</feature>
<gene>
    <name evidence="1" type="ORF">PGLA1383_LOCUS29472</name>
    <name evidence="2" type="ORF">PGLA2088_LOCUS426</name>
</gene>
<evidence type="ECO:0000313" key="4">
    <source>
        <dbReference type="Proteomes" id="UP000654075"/>
    </source>
</evidence>
<dbReference type="Proteomes" id="UP000654075">
    <property type="component" value="Unassembled WGS sequence"/>
</dbReference>
<dbReference type="AlphaFoldDB" id="A0A813GMB6"/>
<evidence type="ECO:0000313" key="2">
    <source>
        <dbReference type="EMBL" id="CAE8625243.1"/>
    </source>
</evidence>